<dbReference type="Gene3D" id="1.10.1630.10">
    <property type="entry name" value="Nuclear receptor coactivator, CREB-bp-like, interlocking domain"/>
    <property type="match status" value="1"/>
</dbReference>
<dbReference type="Pfam" id="PF23570">
    <property type="entry name" value="PHD_P300"/>
    <property type="match status" value="1"/>
</dbReference>
<keyword evidence="5" id="KW-0963">Cytoplasm</keyword>
<sequence>MSQCLFTRHLCRPLYKGALLSKHGFVGARFGLSCFQRQGSPFGRLRRDVTRDAERCVTSCFPGAADQSRAELRSRARRPPMTTRLRRNRWGVFRSDAASDAGVVVARRSCLLEEGAQVRGVADHCAVRRKMGLFGARSRDSPPPRRVNSAVLSRTGLPSAMADHLVDGPPSAKRQKLDPFQGPSDSSAYNYPLGSTQGLAAAVGGGVSNPAQQQWNLCHQQNVLSNMDMFDLENDLPDELMTPPTSWTMSDNMGNSKPPPHGPGPGTLQNGGIDGGDNSSSLRQIQLNMLQGNKNLIGSALAMASGQLGSKSPNMQSPPNVSVAKGNVVEMNLSSLPSSISNNAGLQSMANNGTSPQIMSSIQGMNNSAGGNMIMTNSSMSTMAGMAGGGLVVSSTVNKPLTNTTNMMAPGQPHHPGNHTVPQQPMQNGPMLNRVPIGHLNARAPGPHGVHPLGTRMQAPGMMQLSSAVGQGMPGNTPYSYPNAGPQGVATPQPHGNKLGLPQTRFGGPAGPSSEGGMAPTQLPAPSPAQPQSGAPSGSQPGPQTATQNQGTGPPPSSTDPEKRKLIQQQLVLLLHAHKCQRRESQANGEVWQCNLPHCKTMKNVLNHMTTCNAGKSCSVAHCSSSRQIISHWKHCTKMDCPVCLPLKQADKNRNNNPNATANPPQSTQSINPSATDMRRAYDALGIQCPTTGAGATPTGLIPNAGQQRSCIRLPIAGGPNMAASLGVRAMPPSSVQPAPNVSLPLGSDSASNTNQGVSQTAANLQQSVSNVIFGLTNDAAGQGLVGPGGLQAGQVTASPVQGTKEWHQSVTPDLRNHLVHKLVQAIFPTPDPQAMLDKRMHNLVAYARKVEGDMYEMANSRSEYYHLLAEKIYKIQKELEEKRQKRKEQQLLHNQPPQIRPALQGAASGVARPPGVGALPQQAQPSLRSGSPALGGLGALNQAGGRLFVQNAAAPQSNQQPNVVGLPGPSPTASSNPGLSPFGAMGQGGPGSAAPSTSTGNQFVASNGPVSLPQASPASSTQQQAQQFNDIMKSRLAPAPSPSAFGLQSQTMTQQSQGQVNNNINTTRISATPNSESVTTPHATGPKSVSSSRGPSPAPATPVQSSPATAASLESVQGRYLKFLWFKMHGKGMSSAERAAQNAPRQSSMSSQMAAITAAHDREDDSPSPPPNSIKGKLDQIKEENSMDVKHIKQEVDDEQSQSEGGKNIKNEIKMEIKTEIKSEPMDDCEPKIKEEIHVKEEQGVADSSIDVKPTISDGSLVPMGCSSSGANKHRKCIFKFDELRQKLMPTLEKLYRQDPESLPFRQPVDPQTLGIPDYFDIVKRPMDLSTIKKKLDLGQYTDPWEYVDDVWLMFDNAWLYNRKTSRVYRYCTKLSEVFEMEIDPVMQSMGYCCGRKYTFNPQVLCCYGKQLCTIPRDAKYYSYQNRYTFCQKCFNDIQGDTVTLGDDPTQAQTAIKKDQFKEMKNDHLEMEAFVHCTDCGRKLHQICVLHNENIWTQGFTCDECLKKKGQKRRENKFNAKRLPATKLGAYIENRVNNFLKKKEAGAGEVSIRVVSSSEKSVEVKPGMRCKFVETGELAPDFPYRAKALFAFEEIDGVDVCFFGMHVQEYGSECPPPNTRRVYIAYLDSVHFFKPRQFRTAVYHEILLGYMDYVKQLGYTMAHIWACPPSEGDDYIFHCHPVEQKIPKPKRLQDWYKKMLDKGIIERIVLDYKDILKQAMEDNLRSAADLPYFEGDFWPNVLEESIKELDQEEEEKRKQAEAAEAAANAIFSLTEECETGPDGKKKGQKKAKKSNKSKANQRKNSKKSNTPQTGNDLSAKIFATMEKHKEVFFVIRLHSVQSAASLGPIQDPDPFINCDLMDGRDAFLTLAREKHYEFSSLRRAKFSTMCMLYELHNQGQDKFVYTCNHCKGHVETRYHCTVCDDFDLCIQCYDKEGHPHKMEKLGLDLDDGSSPSDQKQVNPQAARQLSIQRCIHSLVHACQCRDANCRLTSCQKMKRVVTHTKVCKRKTNGGCPICKQLIALCCYHAKHCQETKCPVPFCSNIKHKLKQQQLQQRLQQAQLLRRRMAVMNTRTLPQGNAMPGANSVGLASGVQSVVPGAVSPANSMNSSAMANSAMGIQSPHQPGIGIKPGTQTPPANVLQVVKQVQEEAARQQAPHVGYGKVTPGGGVPGQNMPPPQLRMGGHMGTDQGGNLLPMQQWQQRYPGGAQGIRQPGPQIIQQGQMGQNPMQGNQGAVRPGAGNINPQSAMQKQALQQLMQTLRSPQSPEQQQQILTILKANPQLMAAFIKQRQQAQLQQASGAGVGTTPPQQLQHILTQQNSGQHQNRLQMQGGMLGQTPGQNPGQGLNQGPPNQSLTPQQQQWYKHQQMLALQRQQQQQQVQQQQQQQQQQPFQQPSAPPSYQQRLPAIRQPHLGYNSYPEQQYPPMQGLKPTPPPVPSPQAVMGPPQGISVQQQQLRSPPPIRSPQPSPSSRPSPSPRTQAAASPRGPQPSPHDSASEMLLGQNHAGALHPHASPVGASQETGEVPAMTPQDQLSRFVEQL</sequence>
<dbReference type="PANTHER" id="PTHR13808">
    <property type="entry name" value="CBP/P300-RELATED"/>
    <property type="match status" value="1"/>
</dbReference>
<evidence type="ECO:0000256" key="13">
    <source>
        <dbReference type="ARBA" id="ARBA00022843"/>
    </source>
</evidence>
<keyword evidence="28" id="KW-0175">Coiled coil</keyword>
<dbReference type="Pfam" id="PF00439">
    <property type="entry name" value="Bromodomain"/>
    <property type="match status" value="1"/>
</dbReference>
<keyword evidence="4" id="KW-0488">Methylation</keyword>
<evidence type="ECO:0000313" key="35">
    <source>
        <dbReference type="EMBL" id="KAJ3658203.1"/>
    </source>
</evidence>
<dbReference type="FunFam" id="1.20.1020.10:FF:000001">
    <property type="entry name" value="E1A binding protein p300"/>
    <property type="match status" value="1"/>
</dbReference>
<dbReference type="InterPro" id="IPR014744">
    <property type="entry name" value="Nuc_rcpt_coact_CREBbp"/>
</dbReference>
<feature type="region of interest" description="Disordered" evidence="29">
    <location>
        <begin position="906"/>
        <end position="935"/>
    </location>
</feature>
<dbReference type="CDD" id="cd02337">
    <property type="entry name" value="ZZ_CBP"/>
    <property type="match status" value="1"/>
</dbReference>
<dbReference type="InterPro" id="IPR013178">
    <property type="entry name" value="Histone_AcTrfase_Rtt109/CBP"/>
</dbReference>
<feature type="region of interest" description="Disordered" evidence="29">
    <location>
        <begin position="466"/>
        <end position="563"/>
    </location>
</feature>
<feature type="compositionally biased region" description="Polar residues" evidence="29">
    <location>
        <begin position="995"/>
        <end position="1010"/>
    </location>
</feature>
<evidence type="ECO:0000259" key="32">
    <source>
        <dbReference type="PROSITE" id="PS50135"/>
    </source>
</evidence>
<feature type="domain" description="KIX" evidence="33">
    <location>
        <begin position="802"/>
        <end position="881"/>
    </location>
</feature>
<dbReference type="InterPro" id="IPR056484">
    <property type="entry name" value="PHD_P300"/>
</dbReference>
<keyword evidence="7" id="KW-0597">Phosphoprotein</keyword>
<accession>A0AA38IN34</accession>
<dbReference type="Gene3D" id="3.30.60.90">
    <property type="match status" value="1"/>
</dbReference>
<dbReference type="Gene3D" id="2.10.110.40">
    <property type="match status" value="1"/>
</dbReference>
<dbReference type="PROSITE" id="PS50135">
    <property type="entry name" value="ZF_ZZ_2"/>
    <property type="match status" value="1"/>
</dbReference>
<evidence type="ECO:0000256" key="22">
    <source>
        <dbReference type="ARBA" id="ARBA00023315"/>
    </source>
</evidence>
<dbReference type="EC" id="2.3.1.48" evidence="3"/>
<dbReference type="Pfam" id="PF08214">
    <property type="entry name" value="HAT_KAT11"/>
    <property type="match status" value="1"/>
</dbReference>
<dbReference type="InterPro" id="IPR036427">
    <property type="entry name" value="Bromodomain-like_sf"/>
</dbReference>
<dbReference type="InterPro" id="IPR003101">
    <property type="entry name" value="KIX_dom"/>
</dbReference>
<evidence type="ECO:0000256" key="27">
    <source>
        <dbReference type="PROSITE-ProRule" id="PRU00228"/>
    </source>
</evidence>
<dbReference type="Gene3D" id="1.20.1020.10">
    <property type="entry name" value="TAZ domain"/>
    <property type="match status" value="2"/>
</dbReference>
<dbReference type="FunFam" id="1.10.246.20:FF:000001">
    <property type="entry name" value="E1A binding protein p300"/>
    <property type="match status" value="1"/>
</dbReference>
<keyword evidence="15" id="KW-0007">Acetylation</keyword>
<dbReference type="Gene3D" id="3.30.40.10">
    <property type="entry name" value="Zinc/RING finger domain, C3HC4 (zinc finger)"/>
    <property type="match status" value="1"/>
</dbReference>
<feature type="compositionally biased region" description="Low complexity" evidence="29">
    <location>
        <begin position="655"/>
        <end position="665"/>
    </location>
</feature>
<dbReference type="SUPFAM" id="SSF47370">
    <property type="entry name" value="Bromodomain"/>
    <property type="match status" value="1"/>
</dbReference>
<feature type="compositionally biased region" description="Low complexity" evidence="29">
    <location>
        <begin position="2338"/>
        <end position="2356"/>
    </location>
</feature>
<dbReference type="InterPro" id="IPR035898">
    <property type="entry name" value="TAZ_dom_sf"/>
</dbReference>
<dbReference type="Pfam" id="PF00569">
    <property type="entry name" value="ZZ"/>
    <property type="match status" value="1"/>
</dbReference>
<feature type="compositionally biased region" description="Low complexity" evidence="29">
    <location>
        <begin position="2480"/>
        <end position="2489"/>
    </location>
</feature>
<dbReference type="Pfam" id="PF02172">
    <property type="entry name" value="KIX"/>
    <property type="match status" value="1"/>
</dbReference>
<feature type="region of interest" description="Disordered" evidence="29">
    <location>
        <begin position="956"/>
        <end position="1111"/>
    </location>
</feature>
<feature type="compositionally biased region" description="Basic residues" evidence="29">
    <location>
        <begin position="1787"/>
        <end position="1807"/>
    </location>
</feature>
<dbReference type="FunFam" id="2.10.110.40:FF:000001">
    <property type="entry name" value="E1A binding protein p300"/>
    <property type="match status" value="1"/>
</dbReference>
<evidence type="ECO:0000256" key="10">
    <source>
        <dbReference type="ARBA" id="ARBA00022737"/>
    </source>
</evidence>
<dbReference type="GO" id="GO:0003713">
    <property type="term" value="F:transcription coactivator activity"/>
    <property type="evidence" value="ECO:0007669"/>
    <property type="project" value="InterPro"/>
</dbReference>
<dbReference type="Proteomes" id="UP001168821">
    <property type="component" value="Unassembled WGS sequence"/>
</dbReference>
<dbReference type="SMART" id="SM00551">
    <property type="entry name" value="ZnF_TAZ"/>
    <property type="match status" value="2"/>
</dbReference>
<dbReference type="InterPro" id="IPR010303">
    <property type="entry name" value="RING_CBP-p300"/>
</dbReference>
<keyword evidence="21" id="KW-0539">Nucleus</keyword>
<evidence type="ECO:0000256" key="4">
    <source>
        <dbReference type="ARBA" id="ARBA00022481"/>
    </source>
</evidence>
<feature type="region of interest" description="Disordered" evidence="29">
    <location>
        <begin position="652"/>
        <end position="673"/>
    </location>
</feature>
<dbReference type="PROSITE" id="PS00633">
    <property type="entry name" value="BROMODOMAIN_1"/>
    <property type="match status" value="1"/>
</dbReference>
<keyword evidence="19" id="KW-0010">Activator</keyword>
<dbReference type="GO" id="GO:0004402">
    <property type="term" value="F:histone acetyltransferase activity"/>
    <property type="evidence" value="ECO:0007669"/>
    <property type="project" value="InterPro"/>
</dbReference>
<feature type="region of interest" description="Disordered" evidence="29">
    <location>
        <begin position="253"/>
        <end position="280"/>
    </location>
</feature>
<evidence type="ECO:0000259" key="33">
    <source>
        <dbReference type="PROSITE" id="PS50952"/>
    </source>
</evidence>
<keyword evidence="14" id="KW-0156">Chromatin regulator</keyword>
<keyword evidence="8" id="KW-0808">Transferase</keyword>
<evidence type="ECO:0000256" key="2">
    <source>
        <dbReference type="ARBA" id="ARBA00004496"/>
    </source>
</evidence>
<evidence type="ECO:0000256" key="23">
    <source>
        <dbReference type="ARBA" id="ARBA00047411"/>
    </source>
</evidence>
<dbReference type="InterPro" id="IPR001487">
    <property type="entry name" value="Bromodomain"/>
</dbReference>
<feature type="coiled-coil region" evidence="28">
    <location>
        <begin position="1743"/>
        <end position="1770"/>
    </location>
</feature>
<keyword evidence="11 27" id="KW-0863">Zinc-finger</keyword>
<feature type="domain" description="TAZ-type" evidence="31">
    <location>
        <begin position="1965"/>
        <end position="2046"/>
    </location>
</feature>
<feature type="compositionally biased region" description="Low complexity" evidence="29">
    <location>
        <begin position="2385"/>
        <end position="2406"/>
    </location>
</feature>
<dbReference type="InterPro" id="IPR018359">
    <property type="entry name" value="Bromodomain_CS"/>
</dbReference>
<dbReference type="InterPro" id="IPR036529">
    <property type="entry name" value="KIX_dom_sf"/>
</dbReference>
<feature type="region of interest" description="Disordered" evidence="29">
    <location>
        <begin position="1137"/>
        <end position="1181"/>
    </location>
</feature>
<dbReference type="InterPro" id="IPR009110">
    <property type="entry name" value="Nuc_rcpt_coact"/>
</dbReference>
<keyword evidence="6" id="KW-1017">Isopeptide bond</keyword>
<dbReference type="SMART" id="SM00297">
    <property type="entry name" value="BROMO"/>
    <property type="match status" value="1"/>
</dbReference>
<feature type="compositionally biased region" description="Low complexity" evidence="29">
    <location>
        <begin position="1014"/>
        <end position="1028"/>
    </location>
</feature>
<evidence type="ECO:0000256" key="18">
    <source>
        <dbReference type="ARBA" id="ARBA00023117"/>
    </source>
</evidence>
<dbReference type="SUPFAM" id="SSF57850">
    <property type="entry name" value="RING/U-box"/>
    <property type="match status" value="1"/>
</dbReference>
<reference evidence="35" key="1">
    <citation type="journal article" date="2023" name="G3 (Bethesda)">
        <title>Whole genome assemblies of Zophobas morio and Tenebrio molitor.</title>
        <authorList>
            <person name="Kaur S."/>
            <person name="Stinson S.A."/>
            <person name="diCenzo G.C."/>
        </authorList>
    </citation>
    <scope>NUCLEOTIDE SEQUENCE</scope>
    <source>
        <strain evidence="35">QUZm001</strain>
    </source>
</reference>
<name>A0AA38IN34_9CUCU</name>
<evidence type="ECO:0000256" key="3">
    <source>
        <dbReference type="ARBA" id="ARBA00013184"/>
    </source>
</evidence>
<keyword evidence="17" id="KW-0090">Biological rhythms</keyword>
<dbReference type="Pfam" id="PF02135">
    <property type="entry name" value="zf-TAZ"/>
    <property type="match status" value="2"/>
</dbReference>
<evidence type="ECO:0000256" key="8">
    <source>
        <dbReference type="ARBA" id="ARBA00022679"/>
    </source>
</evidence>
<feature type="compositionally biased region" description="Low complexity" evidence="29">
    <location>
        <begin position="530"/>
        <end position="544"/>
    </location>
</feature>
<keyword evidence="9 26" id="KW-0479">Metal-binding</keyword>
<dbReference type="PRINTS" id="PR00503">
    <property type="entry name" value="BROMODOMAIN"/>
</dbReference>
<evidence type="ECO:0000256" key="9">
    <source>
        <dbReference type="ARBA" id="ARBA00022723"/>
    </source>
</evidence>
<dbReference type="FunFam" id="1.20.920.10:FF:000001">
    <property type="entry name" value="Histone acetyltransferase p300"/>
    <property type="match status" value="1"/>
</dbReference>
<comment type="catalytic activity">
    <reaction evidence="24">
        <text>L-lysyl-[protein] + acetyl-CoA = N(6)-acetyl-L-lysyl-[protein] + CoA + H(+)</text>
        <dbReference type="Rhea" id="RHEA:45948"/>
        <dbReference type="Rhea" id="RHEA-COMP:9752"/>
        <dbReference type="Rhea" id="RHEA-COMP:10731"/>
        <dbReference type="ChEBI" id="CHEBI:15378"/>
        <dbReference type="ChEBI" id="CHEBI:29969"/>
        <dbReference type="ChEBI" id="CHEBI:57287"/>
        <dbReference type="ChEBI" id="CHEBI:57288"/>
        <dbReference type="ChEBI" id="CHEBI:61930"/>
        <dbReference type="EC" id="2.3.1.48"/>
    </reaction>
</comment>
<dbReference type="GO" id="GO:0045944">
    <property type="term" value="P:positive regulation of transcription by RNA polymerase II"/>
    <property type="evidence" value="ECO:0007669"/>
    <property type="project" value="TreeGrafter"/>
</dbReference>
<dbReference type="SUPFAM" id="SSF57933">
    <property type="entry name" value="TAZ domain"/>
    <property type="match status" value="2"/>
</dbReference>
<feature type="compositionally biased region" description="Low complexity" evidence="29">
    <location>
        <begin position="1049"/>
        <end position="1060"/>
    </location>
</feature>
<dbReference type="PROSITE" id="PS51727">
    <property type="entry name" value="CBP_P300_HAT"/>
    <property type="match status" value="1"/>
</dbReference>
<dbReference type="GO" id="GO:0140297">
    <property type="term" value="F:DNA-binding transcription factor binding"/>
    <property type="evidence" value="ECO:0007669"/>
    <property type="project" value="UniProtKB-ARBA"/>
</dbReference>
<dbReference type="SMART" id="SM00291">
    <property type="entry name" value="ZnF_ZZ"/>
    <property type="match status" value="1"/>
</dbReference>
<dbReference type="InterPro" id="IPR000433">
    <property type="entry name" value="Znf_ZZ"/>
</dbReference>
<feature type="compositionally biased region" description="Pro residues" evidence="29">
    <location>
        <begin position="2461"/>
        <end position="2479"/>
    </location>
</feature>
<evidence type="ECO:0000256" key="14">
    <source>
        <dbReference type="ARBA" id="ARBA00022853"/>
    </source>
</evidence>
<keyword evidence="10" id="KW-0677">Repeat</keyword>
<feature type="domain" description="ZZ-type" evidence="32">
    <location>
        <begin position="1903"/>
        <end position="1951"/>
    </location>
</feature>
<feature type="compositionally biased region" description="Low complexity" evidence="29">
    <location>
        <begin position="2442"/>
        <end position="2460"/>
    </location>
</feature>
<dbReference type="CDD" id="cd05495">
    <property type="entry name" value="Bromo_cbp_like"/>
    <property type="match status" value="1"/>
</dbReference>
<evidence type="ECO:0000256" key="17">
    <source>
        <dbReference type="ARBA" id="ARBA00023108"/>
    </source>
</evidence>
<dbReference type="SUPFAM" id="SSF47040">
    <property type="entry name" value="Kix domain of CBP (creb binding protein)"/>
    <property type="match status" value="1"/>
</dbReference>
<feature type="region of interest" description="Disordered" evidence="29">
    <location>
        <begin position="2151"/>
        <end position="2253"/>
    </location>
</feature>
<evidence type="ECO:0000256" key="15">
    <source>
        <dbReference type="ARBA" id="ARBA00022990"/>
    </source>
</evidence>
<feature type="region of interest" description="Disordered" evidence="29">
    <location>
        <begin position="1778"/>
        <end position="1816"/>
    </location>
</feature>
<keyword evidence="12 26" id="KW-0862">Zinc</keyword>
<dbReference type="GO" id="GO:0008270">
    <property type="term" value="F:zinc ion binding"/>
    <property type="evidence" value="ECO:0007669"/>
    <property type="project" value="UniProtKB-KW"/>
</dbReference>
<feature type="domain" description="Bromo" evidence="30">
    <location>
        <begin position="1298"/>
        <end position="1370"/>
    </location>
</feature>
<keyword evidence="18 25" id="KW-0103">Bromodomain</keyword>
<evidence type="ECO:0000256" key="20">
    <source>
        <dbReference type="ARBA" id="ARBA00023163"/>
    </source>
</evidence>
<feature type="compositionally biased region" description="Polar residues" evidence="29">
    <location>
        <begin position="1061"/>
        <end position="1095"/>
    </location>
</feature>
<dbReference type="CDD" id="cd20910">
    <property type="entry name" value="NCBD_CREBBP-p300_like"/>
    <property type="match status" value="1"/>
</dbReference>
<dbReference type="SMART" id="SM01250">
    <property type="entry name" value="KAT11"/>
    <property type="match status" value="1"/>
</dbReference>
<evidence type="ECO:0000256" key="29">
    <source>
        <dbReference type="SAM" id="MobiDB-lite"/>
    </source>
</evidence>
<dbReference type="GO" id="GO:0048511">
    <property type="term" value="P:rhythmic process"/>
    <property type="evidence" value="ECO:0007669"/>
    <property type="project" value="UniProtKB-KW"/>
</dbReference>
<dbReference type="InterPro" id="IPR037073">
    <property type="entry name" value="Nuc_rcpt_coact_CREBbp_sf"/>
</dbReference>
<evidence type="ECO:0000259" key="31">
    <source>
        <dbReference type="PROSITE" id="PS50134"/>
    </source>
</evidence>
<dbReference type="GO" id="GO:0005667">
    <property type="term" value="C:transcription regulator complex"/>
    <property type="evidence" value="ECO:0007669"/>
    <property type="project" value="TreeGrafter"/>
</dbReference>
<organism evidence="35 36">
    <name type="scientific">Zophobas morio</name>
    <dbReference type="NCBI Taxonomy" id="2755281"/>
    <lineage>
        <taxon>Eukaryota</taxon>
        <taxon>Metazoa</taxon>
        <taxon>Ecdysozoa</taxon>
        <taxon>Arthropoda</taxon>
        <taxon>Hexapoda</taxon>
        <taxon>Insecta</taxon>
        <taxon>Pterygota</taxon>
        <taxon>Neoptera</taxon>
        <taxon>Endopterygota</taxon>
        <taxon>Coleoptera</taxon>
        <taxon>Polyphaga</taxon>
        <taxon>Cucujiformia</taxon>
        <taxon>Tenebrionidae</taxon>
        <taxon>Zophobas</taxon>
    </lineage>
</organism>
<evidence type="ECO:0000256" key="16">
    <source>
        <dbReference type="ARBA" id="ARBA00023015"/>
    </source>
</evidence>
<evidence type="ECO:0000256" key="19">
    <source>
        <dbReference type="ARBA" id="ARBA00023159"/>
    </source>
</evidence>
<dbReference type="PROSITE" id="PS01357">
    <property type="entry name" value="ZF_ZZ_1"/>
    <property type="match status" value="1"/>
</dbReference>
<evidence type="ECO:0000259" key="30">
    <source>
        <dbReference type="PROSITE" id="PS50014"/>
    </source>
</evidence>
<dbReference type="GO" id="GO:0031490">
    <property type="term" value="F:chromatin DNA binding"/>
    <property type="evidence" value="ECO:0007669"/>
    <property type="project" value="TreeGrafter"/>
</dbReference>
<comment type="subcellular location">
    <subcellularLocation>
        <location evidence="2">Cytoplasm</location>
    </subcellularLocation>
    <subcellularLocation>
        <location evidence="1">Nucleus</location>
    </subcellularLocation>
</comment>
<dbReference type="InterPro" id="IPR031162">
    <property type="entry name" value="CBP_P300_HAT"/>
</dbReference>
<evidence type="ECO:0000256" key="24">
    <source>
        <dbReference type="ARBA" id="ARBA00048017"/>
    </source>
</evidence>
<dbReference type="Pfam" id="PF06001">
    <property type="entry name" value="RING_CBP-p300"/>
    <property type="match status" value="1"/>
</dbReference>
<dbReference type="Gene3D" id="1.10.246.20">
    <property type="entry name" value="Coactivator CBP, KIX domain"/>
    <property type="match status" value="1"/>
</dbReference>
<evidence type="ECO:0000256" key="25">
    <source>
        <dbReference type="PROSITE-ProRule" id="PRU00035"/>
    </source>
</evidence>
<dbReference type="SUPFAM" id="SSF69125">
    <property type="entry name" value="Nuclear receptor coactivator interlocking domain"/>
    <property type="match status" value="1"/>
</dbReference>
<dbReference type="GO" id="GO:0005654">
    <property type="term" value="C:nucleoplasm"/>
    <property type="evidence" value="ECO:0007669"/>
    <property type="project" value="UniProtKB-ARBA"/>
</dbReference>
<evidence type="ECO:0000256" key="11">
    <source>
        <dbReference type="ARBA" id="ARBA00022771"/>
    </source>
</evidence>
<dbReference type="InterPro" id="IPR013083">
    <property type="entry name" value="Znf_RING/FYVE/PHD"/>
</dbReference>
<dbReference type="GO" id="GO:0000123">
    <property type="term" value="C:histone acetyltransferase complex"/>
    <property type="evidence" value="ECO:0007669"/>
    <property type="project" value="InterPro"/>
</dbReference>
<keyword evidence="22" id="KW-0012">Acyltransferase</keyword>
<gene>
    <name evidence="35" type="ORF">Zmor_009957</name>
</gene>
<evidence type="ECO:0000256" key="6">
    <source>
        <dbReference type="ARBA" id="ARBA00022499"/>
    </source>
</evidence>
<dbReference type="PROSITE" id="PS50014">
    <property type="entry name" value="BROMODOMAIN_2"/>
    <property type="match status" value="1"/>
</dbReference>
<evidence type="ECO:0000256" key="7">
    <source>
        <dbReference type="ARBA" id="ARBA00022553"/>
    </source>
</evidence>
<dbReference type="CDD" id="cd15802">
    <property type="entry name" value="RING_CBP-p300"/>
    <property type="match status" value="1"/>
</dbReference>
<feature type="domain" description="CBP/p300-type HAT" evidence="34">
    <location>
        <begin position="1518"/>
        <end position="1901"/>
    </location>
</feature>
<evidence type="ECO:0000259" key="34">
    <source>
        <dbReference type="PROSITE" id="PS51727"/>
    </source>
</evidence>
<dbReference type="EMBL" id="JALNTZ010000003">
    <property type="protein sequence ID" value="KAJ3658203.1"/>
    <property type="molecule type" value="Genomic_DNA"/>
</dbReference>
<dbReference type="InterPro" id="IPR000197">
    <property type="entry name" value="Znf_TAZ"/>
</dbReference>
<proteinExistence type="predicted"/>
<feature type="compositionally biased region" description="Polar residues" evidence="29">
    <location>
        <begin position="1144"/>
        <end position="1155"/>
    </location>
</feature>
<feature type="compositionally biased region" description="Low complexity" evidence="29">
    <location>
        <begin position="2212"/>
        <end position="2237"/>
    </location>
</feature>
<dbReference type="Pfam" id="PF09030">
    <property type="entry name" value="Creb_binding"/>
    <property type="match status" value="1"/>
</dbReference>
<dbReference type="FunFam" id="3.30.60.90:FF:000003">
    <property type="entry name" value="E1A binding protein p300"/>
    <property type="match status" value="1"/>
</dbReference>
<dbReference type="InterPro" id="IPR043145">
    <property type="entry name" value="Znf_ZZ_sf"/>
</dbReference>
<feature type="region of interest" description="Disordered" evidence="29">
    <location>
        <begin position="2334"/>
        <end position="2370"/>
    </location>
</feature>
<feature type="zinc finger region" description="TAZ-type" evidence="26">
    <location>
        <begin position="1965"/>
        <end position="2046"/>
    </location>
</feature>
<evidence type="ECO:0000256" key="21">
    <source>
        <dbReference type="ARBA" id="ARBA00023242"/>
    </source>
</evidence>
<dbReference type="Gene3D" id="1.20.920.10">
    <property type="entry name" value="Bromodomain-like"/>
    <property type="match status" value="1"/>
</dbReference>
<feature type="zinc finger region" description="TAZ-type" evidence="26">
    <location>
        <begin position="560"/>
        <end position="647"/>
    </location>
</feature>
<feature type="compositionally biased region" description="Polar residues" evidence="29">
    <location>
        <begin position="2357"/>
        <end position="2367"/>
    </location>
</feature>
<dbReference type="PROSITE" id="PS50952">
    <property type="entry name" value="KIX"/>
    <property type="match status" value="1"/>
</dbReference>
<comment type="catalytic activity">
    <reaction evidence="23">
        <text>(S)-lactoyl-CoA + L-lysyl-[protein] = N(6)-[(S)-lactoyl]-L-lysyl-[protein] + CoA + H(+)</text>
        <dbReference type="Rhea" id="RHEA:61996"/>
        <dbReference type="Rhea" id="RHEA-COMP:9752"/>
        <dbReference type="Rhea" id="RHEA-COMP:19466"/>
        <dbReference type="ChEBI" id="CHEBI:15378"/>
        <dbReference type="ChEBI" id="CHEBI:29969"/>
        <dbReference type="ChEBI" id="CHEBI:57287"/>
        <dbReference type="ChEBI" id="CHEBI:231527"/>
        <dbReference type="ChEBI" id="CHEBI:231528"/>
    </reaction>
    <physiologicalReaction direction="left-to-right" evidence="23">
        <dbReference type="Rhea" id="RHEA:61997"/>
    </physiologicalReaction>
</comment>
<feature type="domain" description="TAZ-type" evidence="31">
    <location>
        <begin position="560"/>
        <end position="647"/>
    </location>
</feature>
<protein>
    <recommendedName>
        <fullName evidence="3">histone acetyltransferase</fullName>
        <ecNumber evidence="3">2.3.1.48</ecNumber>
    </recommendedName>
</protein>
<dbReference type="FunFam" id="1.20.1020.10:FF:000002">
    <property type="entry name" value="E1A binding protein p300"/>
    <property type="match status" value="1"/>
</dbReference>
<evidence type="ECO:0000256" key="26">
    <source>
        <dbReference type="PROSITE-ProRule" id="PRU00203"/>
    </source>
</evidence>
<evidence type="ECO:0000256" key="1">
    <source>
        <dbReference type="ARBA" id="ARBA00004123"/>
    </source>
</evidence>
<evidence type="ECO:0000256" key="28">
    <source>
        <dbReference type="SAM" id="Coils"/>
    </source>
</evidence>
<dbReference type="PROSITE" id="PS50134">
    <property type="entry name" value="ZF_TAZ"/>
    <property type="match status" value="2"/>
</dbReference>
<dbReference type="InterPro" id="IPR038547">
    <property type="entry name" value="RING_CBP-p300_sf"/>
</dbReference>
<dbReference type="PANTHER" id="PTHR13808:SF1">
    <property type="entry name" value="HISTONE ACETYLTRANSFERASE"/>
    <property type="match status" value="1"/>
</dbReference>
<keyword evidence="36" id="KW-1185">Reference proteome</keyword>
<keyword evidence="16" id="KW-0805">Transcription regulation</keyword>
<evidence type="ECO:0000313" key="36">
    <source>
        <dbReference type="Proteomes" id="UP001168821"/>
    </source>
</evidence>
<evidence type="ECO:0000256" key="5">
    <source>
        <dbReference type="ARBA" id="ARBA00022490"/>
    </source>
</evidence>
<evidence type="ECO:0000256" key="12">
    <source>
        <dbReference type="ARBA" id="ARBA00022833"/>
    </source>
</evidence>
<feature type="region of interest" description="Disordered" evidence="29">
    <location>
        <begin position="2385"/>
        <end position="2544"/>
    </location>
</feature>
<keyword evidence="20" id="KW-0804">Transcription</keyword>
<dbReference type="GO" id="GO:0005737">
    <property type="term" value="C:cytoplasm"/>
    <property type="evidence" value="ECO:0007669"/>
    <property type="project" value="UniProtKB-SubCell"/>
</dbReference>
<comment type="caution">
    <text evidence="35">The sequence shown here is derived from an EMBL/GenBank/DDBJ whole genome shotgun (WGS) entry which is preliminary data.</text>
</comment>
<keyword evidence="13" id="KW-0832">Ubl conjugation</keyword>